<dbReference type="EMBL" id="FOSP01000004">
    <property type="protein sequence ID" value="SFK31876.1"/>
    <property type="molecule type" value="Genomic_DNA"/>
</dbReference>
<dbReference type="PANTHER" id="PTHR20974">
    <property type="entry name" value="UPF0585 PROTEIN CG18661"/>
    <property type="match status" value="1"/>
</dbReference>
<evidence type="ECO:0008006" key="3">
    <source>
        <dbReference type="Google" id="ProtNLM"/>
    </source>
</evidence>
<name>A0A1I3YKX8_9PROT</name>
<dbReference type="STRING" id="52441.SAMN05216302_100421"/>
<dbReference type="PANTHER" id="PTHR20974:SF0">
    <property type="entry name" value="UPF0585 PROTEIN CG18661"/>
    <property type="match status" value="1"/>
</dbReference>
<dbReference type="AlphaFoldDB" id="A0A1I3YKX8"/>
<dbReference type="Pfam" id="PF06080">
    <property type="entry name" value="DUF938"/>
    <property type="match status" value="1"/>
</dbReference>
<sequence>MNQEMPPLDPHPLSEYVAWAGGRNREPILGVLKDKLPQDPAERVLEMASGSGMHINYFAPHFEHLHFHPTDRDIEVFDNIKNLTSQQGNNNIADPVHLDLTDPETWFNPGPEKSFAVIFCINIFQVAPVSIADGMMKCAAHLLKDDGFLLIYGPFRVEGEFSTGSNKEFHDTLSSAGVPEWGLKDIADLKKAAAEHGMELKEKIDMPSNNFSLIFGKI</sequence>
<organism evidence="1 2">
    <name type="scientific">Nitrosomonas aestuarii</name>
    <dbReference type="NCBI Taxonomy" id="52441"/>
    <lineage>
        <taxon>Bacteria</taxon>
        <taxon>Pseudomonadati</taxon>
        <taxon>Pseudomonadota</taxon>
        <taxon>Betaproteobacteria</taxon>
        <taxon>Nitrosomonadales</taxon>
        <taxon>Nitrosomonadaceae</taxon>
        <taxon>Nitrosomonas</taxon>
    </lineage>
</organism>
<dbReference type="InterPro" id="IPR010342">
    <property type="entry name" value="DUF938"/>
</dbReference>
<dbReference type="SUPFAM" id="SSF53335">
    <property type="entry name" value="S-adenosyl-L-methionine-dependent methyltransferases"/>
    <property type="match status" value="1"/>
</dbReference>
<protein>
    <recommendedName>
        <fullName evidence="3">DUF938 domain-containing protein</fullName>
    </recommendedName>
</protein>
<evidence type="ECO:0000313" key="1">
    <source>
        <dbReference type="EMBL" id="SFK31876.1"/>
    </source>
</evidence>
<dbReference type="RefSeq" id="WP_090697192.1">
    <property type="nucleotide sequence ID" value="NZ_FOSP01000004.1"/>
</dbReference>
<reference evidence="1" key="1">
    <citation type="submission" date="2016-10" db="EMBL/GenBank/DDBJ databases">
        <authorList>
            <person name="de Groot N.N."/>
        </authorList>
    </citation>
    <scope>NUCLEOTIDE SEQUENCE [LARGE SCALE GENOMIC DNA]</scope>
    <source>
        <strain evidence="1">Nm69</strain>
    </source>
</reference>
<dbReference type="InterPro" id="IPR029063">
    <property type="entry name" value="SAM-dependent_MTases_sf"/>
</dbReference>
<gene>
    <name evidence="1" type="ORF">SAMN05216302_100421</name>
</gene>
<dbReference type="Proteomes" id="UP000199533">
    <property type="component" value="Unassembled WGS sequence"/>
</dbReference>
<evidence type="ECO:0000313" key="2">
    <source>
        <dbReference type="Proteomes" id="UP000199533"/>
    </source>
</evidence>
<keyword evidence="2" id="KW-1185">Reference proteome</keyword>
<accession>A0A1I3YKX8</accession>
<dbReference type="Gene3D" id="3.40.50.150">
    <property type="entry name" value="Vaccinia Virus protein VP39"/>
    <property type="match status" value="1"/>
</dbReference>
<proteinExistence type="predicted"/>
<dbReference type="OrthoDB" id="9342562at2"/>